<dbReference type="EMBL" id="AOMB01000022">
    <property type="protein sequence ID" value="EMA39089.1"/>
    <property type="molecule type" value="Genomic_DNA"/>
</dbReference>
<accession>M0M3B7</accession>
<feature type="domain" description="ChsH2 C-terminal OB-fold" evidence="1">
    <location>
        <begin position="47"/>
        <end position="100"/>
    </location>
</feature>
<dbReference type="InterPro" id="IPR012340">
    <property type="entry name" value="NA-bd_OB-fold"/>
</dbReference>
<dbReference type="InterPro" id="IPR022002">
    <property type="entry name" value="ChsH2_Znr"/>
</dbReference>
<gene>
    <name evidence="3" type="ORF">C447_08028</name>
</gene>
<keyword evidence="4" id="KW-1185">Reference proteome</keyword>
<evidence type="ECO:0000313" key="4">
    <source>
        <dbReference type="Proteomes" id="UP000011566"/>
    </source>
</evidence>
<dbReference type="Gene3D" id="6.10.30.10">
    <property type="match status" value="1"/>
</dbReference>
<dbReference type="SUPFAM" id="SSF50249">
    <property type="entry name" value="Nucleic acid-binding proteins"/>
    <property type="match status" value="1"/>
</dbReference>
<dbReference type="InterPro" id="IPR002878">
    <property type="entry name" value="ChsH2_C"/>
</dbReference>
<evidence type="ECO:0000313" key="3">
    <source>
        <dbReference type="EMBL" id="EMA39089.1"/>
    </source>
</evidence>
<dbReference type="RefSeq" id="WP_007692676.1">
    <property type="nucleotide sequence ID" value="NZ_AJRK01000030.1"/>
</dbReference>
<evidence type="ECO:0008006" key="5">
    <source>
        <dbReference type="Google" id="ProtNLM"/>
    </source>
</evidence>
<reference evidence="3 4" key="1">
    <citation type="journal article" date="2014" name="PLoS Genet.">
        <title>Phylogenetically driven sequencing of extremely halophilic archaea reveals strategies for static and dynamic osmo-response.</title>
        <authorList>
            <person name="Becker E.A."/>
            <person name="Seitzer P.M."/>
            <person name="Tritt A."/>
            <person name="Larsen D."/>
            <person name="Krusor M."/>
            <person name="Yao A.I."/>
            <person name="Wu D."/>
            <person name="Madern D."/>
            <person name="Eisen J.A."/>
            <person name="Darling A.E."/>
            <person name="Facciotti M.T."/>
        </authorList>
    </citation>
    <scope>NUCLEOTIDE SEQUENCE [LARGE SCALE GENOMIC DNA]</scope>
    <source>
        <strain evidence="3 4">100A6</strain>
    </source>
</reference>
<protein>
    <recommendedName>
        <fullName evidence="5">DUF35 domain-containing protein</fullName>
    </recommendedName>
</protein>
<dbReference type="PANTHER" id="PTHR34075">
    <property type="entry name" value="BLR3430 PROTEIN"/>
    <property type="match status" value="1"/>
</dbReference>
<sequence length="117" mass="12378">MSLSHAEWVDALRDGDLLGVRCPDCGTVYGTPFAVCNECGSRDVETTELPTEGEVYTETTVEVSPTGFEAPYQVGIIQLDGARVTGRLTGEVGIGDRVVLDGVLEANDEVAPVFAAE</sequence>
<dbReference type="eggNOG" id="arCOG01285">
    <property type="taxonomic scope" value="Archaea"/>
</dbReference>
<organism evidence="3 4">
    <name type="scientific">Halococcus hamelinensis 100A6</name>
    <dbReference type="NCBI Taxonomy" id="1132509"/>
    <lineage>
        <taxon>Archaea</taxon>
        <taxon>Methanobacteriati</taxon>
        <taxon>Methanobacteriota</taxon>
        <taxon>Stenosarchaea group</taxon>
        <taxon>Halobacteria</taxon>
        <taxon>Halobacteriales</taxon>
        <taxon>Halococcaceae</taxon>
        <taxon>Halococcus</taxon>
    </lineage>
</organism>
<comment type="caution">
    <text evidence="3">The sequence shown here is derived from an EMBL/GenBank/DDBJ whole genome shotgun (WGS) entry which is preliminary data.</text>
</comment>
<feature type="domain" description="ChsH2 rubredoxin-like zinc ribbon" evidence="2">
    <location>
        <begin position="10"/>
        <end position="45"/>
    </location>
</feature>
<dbReference type="PANTHER" id="PTHR34075:SF5">
    <property type="entry name" value="BLR3430 PROTEIN"/>
    <property type="match status" value="1"/>
</dbReference>
<dbReference type="OrthoDB" id="9573at2157"/>
<dbReference type="Proteomes" id="UP000011566">
    <property type="component" value="Unassembled WGS sequence"/>
</dbReference>
<proteinExistence type="predicted"/>
<dbReference type="AlphaFoldDB" id="M0M3B7"/>
<dbReference type="Pfam" id="PF01796">
    <property type="entry name" value="OB_ChsH2_C"/>
    <property type="match status" value="1"/>
</dbReference>
<evidence type="ECO:0000259" key="1">
    <source>
        <dbReference type="Pfam" id="PF01796"/>
    </source>
</evidence>
<evidence type="ECO:0000259" key="2">
    <source>
        <dbReference type="Pfam" id="PF12172"/>
    </source>
</evidence>
<name>M0M3B7_9EURY</name>
<dbReference type="PATRIC" id="fig|1132509.6.peg.1822"/>
<dbReference type="Pfam" id="PF12172">
    <property type="entry name" value="zf-ChsH2"/>
    <property type="match status" value="1"/>
</dbReference>
<dbReference type="InterPro" id="IPR052513">
    <property type="entry name" value="Thioester_dehydratase-like"/>
</dbReference>